<evidence type="ECO:0008006" key="4">
    <source>
        <dbReference type="Google" id="ProtNLM"/>
    </source>
</evidence>
<sequence length="636" mass="72396">MKNLLRRNDSEKVMSPQKPKSKFRLKKKTMAIIGGSILGVVLVIAILGYFFVFKPVTTIRAKGMEVVEVAKLLNQDIKANDIDLVQSRVKELTKTYESFENEAKIVYWATFVPYVQDFKDGVEAGRYMIAAADESVTAIYPYADLIGFKQGDQNFFDKSAEERLQTAVLTLDKMLEKIDVVADNIEQAEIRIAKIDPNRYPERIGDQELRSKIVSAKDQFEGMASLFVDAKPLLKELPQILGAEEEKEYLVLFQNTAERRATGGFYTFYAVFNINKGKITIKDSSDIYDLDDSISNHPTAPQEILDYHKNVSRFYIRDSNISPDFVKSISYFDELYQNSGRKVDYDGIIAMDSKVLVDMLRIFGDTQVSGINFSAEIDDRCDCAQAIYTLFDIVDRPVPYLKVDRKRILGNLMLELFYKAVGFSPSRYWGQLAQTMFMNLDQKHILLYLTDKKVQAAVEKMNYAGRIVKVEGDYLHINSVNFAGAKSNLFIDETVTSDTVFESDKVKRTVTIKFKNPHPASDCNLERGGLCLNATLRNWIRFYVPQGSELTSFKGSKTETKTYDDLDKTVFEGFMTVDPEGVATVTIEYILPNTIKKDGYKLYVQKQPGVENQKLMVNVNGKEQFNDLLKEDLVLE</sequence>
<proteinExistence type="predicted"/>
<evidence type="ECO:0000313" key="3">
    <source>
        <dbReference type="Proteomes" id="UP000231056"/>
    </source>
</evidence>
<organism evidence="2 3">
    <name type="scientific">Candidatus Roizmanbacteria bacterium CG11_big_fil_rev_8_21_14_0_20_36_8</name>
    <dbReference type="NCBI Taxonomy" id="1974856"/>
    <lineage>
        <taxon>Bacteria</taxon>
        <taxon>Candidatus Roizmaniibacteriota</taxon>
    </lineage>
</organism>
<reference evidence="2 3" key="1">
    <citation type="submission" date="2017-09" db="EMBL/GenBank/DDBJ databases">
        <title>Depth-based differentiation of microbial function through sediment-hosted aquifers and enrichment of novel symbionts in the deep terrestrial subsurface.</title>
        <authorList>
            <person name="Probst A.J."/>
            <person name="Ladd B."/>
            <person name="Jarett J.K."/>
            <person name="Geller-Mcgrath D.E."/>
            <person name="Sieber C.M."/>
            <person name="Emerson J.B."/>
            <person name="Anantharaman K."/>
            <person name="Thomas B.C."/>
            <person name="Malmstrom R."/>
            <person name="Stieglmeier M."/>
            <person name="Klingl A."/>
            <person name="Woyke T."/>
            <person name="Ryan C.M."/>
            <person name="Banfield J.F."/>
        </authorList>
    </citation>
    <scope>NUCLEOTIDE SEQUENCE [LARGE SCALE GENOMIC DNA]</scope>
    <source>
        <strain evidence="2">CG11_big_fil_rev_8_21_14_0_20_36_8</strain>
    </source>
</reference>
<evidence type="ECO:0000313" key="2">
    <source>
        <dbReference type="EMBL" id="PIQ73857.1"/>
    </source>
</evidence>
<feature type="transmembrane region" description="Helical" evidence="1">
    <location>
        <begin position="30"/>
        <end position="52"/>
    </location>
</feature>
<accession>A0A2M6IVL3</accession>
<keyword evidence="1" id="KW-0472">Membrane</keyword>
<dbReference type="AlphaFoldDB" id="A0A2M6IVL3"/>
<name>A0A2M6IVL3_9BACT</name>
<dbReference type="EMBL" id="PCVM01000005">
    <property type="protein sequence ID" value="PIQ73857.1"/>
    <property type="molecule type" value="Genomic_DNA"/>
</dbReference>
<evidence type="ECO:0000256" key="1">
    <source>
        <dbReference type="SAM" id="Phobius"/>
    </source>
</evidence>
<dbReference type="InterPro" id="IPR025101">
    <property type="entry name" value="DUF4012"/>
</dbReference>
<comment type="caution">
    <text evidence="2">The sequence shown here is derived from an EMBL/GenBank/DDBJ whole genome shotgun (WGS) entry which is preliminary data.</text>
</comment>
<keyword evidence="1" id="KW-1133">Transmembrane helix</keyword>
<gene>
    <name evidence="2" type="ORF">COV58_00210</name>
</gene>
<protein>
    <recommendedName>
        <fullName evidence="4">DUF4012 domain-containing protein</fullName>
    </recommendedName>
</protein>
<dbReference type="Pfam" id="PF13196">
    <property type="entry name" value="DUF4012"/>
    <property type="match status" value="1"/>
</dbReference>
<keyword evidence="1" id="KW-0812">Transmembrane</keyword>
<dbReference type="Proteomes" id="UP000231056">
    <property type="component" value="Unassembled WGS sequence"/>
</dbReference>